<evidence type="ECO:0000313" key="2">
    <source>
        <dbReference type="EMBL" id="ORX63359.1"/>
    </source>
</evidence>
<evidence type="ECO:0000313" key="3">
    <source>
        <dbReference type="Proteomes" id="UP000193922"/>
    </source>
</evidence>
<reference evidence="2 3" key="1">
    <citation type="submission" date="2016-07" db="EMBL/GenBank/DDBJ databases">
        <title>Pervasive Adenine N6-methylation of Active Genes in Fungi.</title>
        <authorList>
            <consortium name="DOE Joint Genome Institute"/>
            <person name="Mondo S.J."/>
            <person name="Dannebaum R.O."/>
            <person name="Kuo R.C."/>
            <person name="Labutti K."/>
            <person name="Haridas S."/>
            <person name="Kuo A."/>
            <person name="Salamov A."/>
            <person name="Ahrendt S.R."/>
            <person name="Lipzen A."/>
            <person name="Sullivan W."/>
            <person name="Andreopoulos W.B."/>
            <person name="Clum A."/>
            <person name="Lindquist E."/>
            <person name="Daum C."/>
            <person name="Ramamoorthy G.K."/>
            <person name="Gryganskyi A."/>
            <person name="Culley D."/>
            <person name="Magnuson J.K."/>
            <person name="James T.Y."/>
            <person name="O'Malley M.A."/>
            <person name="Stajich J.E."/>
            <person name="Spatafora J.W."/>
            <person name="Visel A."/>
            <person name="Grigoriev I.V."/>
        </authorList>
    </citation>
    <scope>NUCLEOTIDE SEQUENCE [LARGE SCALE GENOMIC DNA]</scope>
    <source>
        <strain evidence="2 3">ATCC 12442</strain>
    </source>
</reference>
<feature type="non-terminal residue" evidence="2">
    <location>
        <position position="1"/>
    </location>
</feature>
<comment type="caution">
    <text evidence="2">The sequence shown here is derived from an EMBL/GenBank/DDBJ whole genome shotgun (WGS) entry which is preliminary data.</text>
</comment>
<dbReference type="Gene3D" id="3.90.1720.10">
    <property type="entry name" value="endopeptidase domain like (from Nostoc punctiforme)"/>
    <property type="match status" value="1"/>
</dbReference>
<protein>
    <submittedName>
        <fullName evidence="2">Uncharacterized protein</fullName>
    </submittedName>
</protein>
<keyword evidence="3" id="KW-1185">Reference proteome</keyword>
<dbReference type="Proteomes" id="UP000193922">
    <property type="component" value="Unassembled WGS sequence"/>
</dbReference>
<proteinExistence type="predicted"/>
<organism evidence="2 3">
    <name type="scientific">Linderina pennispora</name>
    <dbReference type="NCBI Taxonomy" id="61395"/>
    <lineage>
        <taxon>Eukaryota</taxon>
        <taxon>Fungi</taxon>
        <taxon>Fungi incertae sedis</taxon>
        <taxon>Zoopagomycota</taxon>
        <taxon>Kickxellomycotina</taxon>
        <taxon>Kickxellomycetes</taxon>
        <taxon>Kickxellales</taxon>
        <taxon>Kickxellaceae</taxon>
        <taxon>Linderina</taxon>
    </lineage>
</organism>
<dbReference type="EMBL" id="MCFD01000216">
    <property type="protein sequence ID" value="ORX63359.1"/>
    <property type="molecule type" value="Genomic_DNA"/>
</dbReference>
<dbReference type="GeneID" id="63807441"/>
<name>A0A1Y1VQ15_9FUNG</name>
<evidence type="ECO:0000256" key="1">
    <source>
        <dbReference type="SAM" id="MobiDB-lite"/>
    </source>
</evidence>
<feature type="region of interest" description="Disordered" evidence="1">
    <location>
        <begin position="38"/>
        <end position="64"/>
    </location>
</feature>
<gene>
    <name evidence="2" type="ORF">DL89DRAFT_298520</name>
</gene>
<dbReference type="RefSeq" id="XP_040738920.1">
    <property type="nucleotide sequence ID" value="XM_040890793.1"/>
</dbReference>
<dbReference type="AlphaFoldDB" id="A0A1Y1VQ15"/>
<sequence length="217" mass="24626">TGAVGQTDQGSRYRHVVWVAKVSGNNITIEEYNHKRHRYGTRTVPKSSFKPAEQEKKKRKNGVEPQAAMFNKYMEGLTGLSDLEMSDIGVQESHMYTTEEEAASLEPGKDSALGAAGFGWVNRMRPLTKRRVLKLDAGPRIRWILQAGTPNRVRKAAGGRRSEAQPLRLVVVDCWQDDKMRVIIDMDDTRADLFAIWRDLLLPASKNPDYNFKLRLL</sequence>
<dbReference type="OrthoDB" id="1929311at2759"/>
<accession>A0A1Y1VQ15</accession>